<comment type="caution">
    <text evidence="1">The sequence shown here is derived from an EMBL/GenBank/DDBJ whole genome shotgun (WGS) entry which is preliminary data.</text>
</comment>
<evidence type="ECO:0000313" key="1">
    <source>
        <dbReference type="EMBL" id="KKT52760.1"/>
    </source>
</evidence>
<dbReference type="AlphaFoldDB" id="A0A0G1I0N8"/>
<protein>
    <submittedName>
        <fullName evidence="1">Uncharacterized protein</fullName>
    </submittedName>
</protein>
<dbReference type="EMBL" id="LCIJ01000008">
    <property type="protein sequence ID" value="KKT52760.1"/>
    <property type="molecule type" value="Genomic_DNA"/>
</dbReference>
<sequence length="150" mass="16934">MQEKKPEGASQSHEDFLASERRFELTVSGRAQVERIIVNEIGMTEGEKQFWLGDLWNCRHNEQVSGHEGFAADMAASKLSDIVLHGQAMPNPDGSLPYKGENSTEAKERAMKLLALVIFAEGNCYFDLNGKTYDKTQHGTWQERQENSQE</sequence>
<dbReference type="Proteomes" id="UP000034752">
    <property type="component" value="Unassembled WGS sequence"/>
</dbReference>
<reference evidence="1 2" key="1">
    <citation type="journal article" date="2015" name="Nature">
        <title>rRNA introns, odd ribosomes, and small enigmatic genomes across a large radiation of phyla.</title>
        <authorList>
            <person name="Brown C.T."/>
            <person name="Hug L.A."/>
            <person name="Thomas B.C."/>
            <person name="Sharon I."/>
            <person name="Castelle C.J."/>
            <person name="Singh A."/>
            <person name="Wilkins M.J."/>
            <person name="Williams K.H."/>
            <person name="Banfield J.F."/>
        </authorList>
    </citation>
    <scope>NUCLEOTIDE SEQUENCE [LARGE SCALE GENOMIC DNA]</scope>
</reference>
<evidence type="ECO:0000313" key="2">
    <source>
        <dbReference type="Proteomes" id="UP000034752"/>
    </source>
</evidence>
<name>A0A0G1I0N8_UNCK3</name>
<gene>
    <name evidence="1" type="ORF">VE96_C0008G0011</name>
</gene>
<accession>A0A0G1I0N8</accession>
<organism evidence="1 2">
    <name type="scientific">candidate division Kazan bacterium GW2011_GWA1_44_22</name>
    <dbReference type="NCBI Taxonomy" id="1620410"/>
    <lineage>
        <taxon>Bacteria</taxon>
        <taxon>Bacteria division Kazan-3B-28</taxon>
    </lineage>
</organism>
<proteinExistence type="predicted"/>